<proteinExistence type="predicted"/>
<gene>
    <name evidence="3" type="ORF">SNA_32155</name>
</gene>
<keyword evidence="4" id="KW-1185">Reference proteome</keyword>
<keyword evidence="2" id="KW-0472">Membrane</keyword>
<sequence length="189" mass="20202">MPLPFLTADRDLDGHGSPEDPAAPVHTGPGHWRRPYRPGPWRVGTAAVFFLLASFVLLSAMIIGLAGSLTGAAVCGAVAALLIVLALRMLRVGVWVSAHGLRQVALLRTTTAPWSAVAAIRTVQQPVRWLGLPRTVQGQAVIAHRAPETAPRILITDHDGDFQSRPEAFERAADVLEAWAAEYRGGGNL</sequence>
<evidence type="ECO:0000313" key="4">
    <source>
        <dbReference type="Proteomes" id="UP000032458"/>
    </source>
</evidence>
<dbReference type="AlphaFoldDB" id="A0A0D7CC34"/>
<feature type="region of interest" description="Disordered" evidence="1">
    <location>
        <begin position="11"/>
        <end position="31"/>
    </location>
</feature>
<accession>A0A0D7CC34</accession>
<dbReference type="Proteomes" id="UP000032458">
    <property type="component" value="Unassembled WGS sequence"/>
</dbReference>
<name>A0A0D7CC34_9ACTN</name>
<evidence type="ECO:0000256" key="1">
    <source>
        <dbReference type="SAM" id="MobiDB-lite"/>
    </source>
</evidence>
<organism evidence="3 4">
    <name type="scientific">Streptomyces natalensis ATCC 27448</name>
    <dbReference type="NCBI Taxonomy" id="1240678"/>
    <lineage>
        <taxon>Bacteria</taxon>
        <taxon>Bacillati</taxon>
        <taxon>Actinomycetota</taxon>
        <taxon>Actinomycetes</taxon>
        <taxon>Kitasatosporales</taxon>
        <taxon>Streptomycetaceae</taxon>
        <taxon>Streptomyces</taxon>
    </lineage>
</organism>
<feature type="transmembrane region" description="Helical" evidence="2">
    <location>
        <begin position="69"/>
        <end position="87"/>
    </location>
</feature>
<comment type="caution">
    <text evidence="3">The sequence shown here is derived from an EMBL/GenBank/DDBJ whole genome shotgun (WGS) entry which is preliminary data.</text>
</comment>
<dbReference type="RefSeq" id="WP_030066629.1">
    <property type="nucleotide sequence ID" value="NZ_JRKI01000061.1"/>
</dbReference>
<dbReference type="PATRIC" id="fig|1240678.4.peg.6874"/>
<keyword evidence="2" id="KW-0812">Transmembrane</keyword>
<dbReference type="EMBL" id="JRKI01000061">
    <property type="protein sequence ID" value="KIZ13798.1"/>
    <property type="molecule type" value="Genomic_DNA"/>
</dbReference>
<protein>
    <submittedName>
        <fullName evidence="3">Membrane protein</fullName>
    </submittedName>
</protein>
<evidence type="ECO:0000256" key="2">
    <source>
        <dbReference type="SAM" id="Phobius"/>
    </source>
</evidence>
<reference evidence="3 4" key="1">
    <citation type="submission" date="2014-09" db="EMBL/GenBank/DDBJ databases">
        <title>Draft genome sequence of Streptomyces natalensis ATCC 27448, producer of the antifungal pimaricin.</title>
        <authorList>
            <person name="Mendes M.V."/>
            <person name="Beites T."/>
            <person name="Pires S."/>
            <person name="Santos C.L."/>
            <person name="Moradas-Ferreira P."/>
        </authorList>
    </citation>
    <scope>NUCLEOTIDE SEQUENCE [LARGE SCALE GENOMIC DNA]</scope>
    <source>
        <strain evidence="3 4">ATCC 27448</strain>
    </source>
</reference>
<keyword evidence="2" id="KW-1133">Transmembrane helix</keyword>
<evidence type="ECO:0000313" key="3">
    <source>
        <dbReference type="EMBL" id="KIZ13798.1"/>
    </source>
</evidence>
<feature type="transmembrane region" description="Helical" evidence="2">
    <location>
        <begin position="43"/>
        <end position="63"/>
    </location>
</feature>